<evidence type="ECO:0000313" key="2">
    <source>
        <dbReference type="EMBL" id="SPO04159.1"/>
    </source>
</evidence>
<proteinExistence type="predicted"/>
<dbReference type="AlphaFoldDB" id="A0AAE8N286"/>
<name>A0AAE8N286_9PEZI</name>
<reference evidence="2" key="1">
    <citation type="submission" date="2018-03" db="EMBL/GenBank/DDBJ databases">
        <authorList>
            <person name="Guldener U."/>
        </authorList>
    </citation>
    <scope>NUCLEOTIDE SEQUENCE</scope>
</reference>
<organism evidence="2 3">
    <name type="scientific">Cephalotrichum gorgonifer</name>
    <dbReference type="NCBI Taxonomy" id="2041049"/>
    <lineage>
        <taxon>Eukaryota</taxon>
        <taxon>Fungi</taxon>
        <taxon>Dikarya</taxon>
        <taxon>Ascomycota</taxon>
        <taxon>Pezizomycotina</taxon>
        <taxon>Sordariomycetes</taxon>
        <taxon>Hypocreomycetidae</taxon>
        <taxon>Microascales</taxon>
        <taxon>Microascaceae</taxon>
        <taxon>Cephalotrichum</taxon>
    </lineage>
</organism>
<dbReference type="EMBL" id="ONZQ02000009">
    <property type="protein sequence ID" value="SPO04159.1"/>
    <property type="molecule type" value="Genomic_DNA"/>
</dbReference>
<evidence type="ECO:0000313" key="3">
    <source>
        <dbReference type="Proteomes" id="UP001187682"/>
    </source>
</evidence>
<comment type="caution">
    <text evidence="2">The sequence shown here is derived from an EMBL/GenBank/DDBJ whole genome shotgun (WGS) entry which is preliminary data.</text>
</comment>
<feature type="region of interest" description="Disordered" evidence="1">
    <location>
        <begin position="29"/>
        <end position="102"/>
    </location>
</feature>
<evidence type="ECO:0000256" key="1">
    <source>
        <dbReference type="SAM" id="MobiDB-lite"/>
    </source>
</evidence>
<dbReference type="Proteomes" id="UP001187682">
    <property type="component" value="Unassembled WGS sequence"/>
</dbReference>
<feature type="compositionally biased region" description="Polar residues" evidence="1">
    <location>
        <begin position="39"/>
        <end position="51"/>
    </location>
</feature>
<gene>
    <name evidence="2" type="ORF">DNG_06842</name>
</gene>
<keyword evidence="3" id="KW-1185">Reference proteome</keyword>
<protein>
    <submittedName>
        <fullName evidence="2">Uncharacterized protein</fullName>
    </submittedName>
</protein>
<sequence>MESLFPIILYFDILASKLQVGSQSLADTSRAQQKRQKKQMSQLSSRTQQLTPGCHDQDYLSSKSKPGGNIIEVQSRLERPQSQERLVEQGHSSRTASEDANALVLPQRDNSGIIKMVEFTVAKSPGSPP</sequence>
<feature type="compositionally biased region" description="Basic and acidic residues" evidence="1">
    <location>
        <begin position="75"/>
        <end position="88"/>
    </location>
</feature>
<accession>A0AAE8N286</accession>